<accession>A0A4S8SWT2</accession>
<evidence type="ECO:0000313" key="7">
    <source>
        <dbReference type="EMBL" id="THV75732.1"/>
    </source>
</evidence>
<keyword evidence="1" id="KW-0479">Metal-binding</keyword>
<evidence type="ECO:0000256" key="3">
    <source>
        <dbReference type="ARBA" id="ARBA00022833"/>
    </source>
</evidence>
<evidence type="ECO:0000256" key="2">
    <source>
        <dbReference type="ARBA" id="ARBA00022771"/>
    </source>
</evidence>
<dbReference type="PROSITE" id="PS50865">
    <property type="entry name" value="ZF_MYND_2"/>
    <property type="match status" value="1"/>
</dbReference>
<dbReference type="EMBL" id="QZAF01000033">
    <property type="protein sequence ID" value="THV75732.1"/>
    <property type="molecule type" value="Genomic_DNA"/>
</dbReference>
<dbReference type="SUPFAM" id="SSF144232">
    <property type="entry name" value="HIT/MYND zinc finger-like"/>
    <property type="match status" value="1"/>
</dbReference>
<sequence>MAVTNQPLIITPPEQSRSEPSTQDSPVMASNTEPLVDFITDDLSNIALTTSNSDNFTENKSNDLTNEEVCVINLDDLCGSYYSTGESNYVADNKISAANNEDVSETKAFTNHSDDILDTKVSWAKSDKKKCTNCGGTAPKSHCAGCHQAPNIDDTLHVSVQYCGRGCQKAHWPIHRKECKNLQARKALFRAGSLLQEMWYAIRRESFDNAVVRVEELDGALLVYEGDYCVEPAMREGGFYRKFPEAIFENKEDAESCLSLLFCNDSLNHMHQVVEWLLKGKWTANHSSNICKKITECLVKVITPVRPTRYARDEWDLDWFHHIFRAVLPSGETYAIDLTGAQYGWYEPIIHWAKYMERCKQVITPTKEGNPLGNMARTMLSATFSDARDDRTDMQRAIPMCGECLKLQFNQAFADVRERYIPGYNLLRLPQPAFKEAEEEILSMAKRITRDSAEKVDELFPVILGNTQNANQMMIEHPEMPKGQLLAYHLIQLAAAFNGDWERDAITGRLVPVTMKRMAEDNEYIGKLKSGKLPEQKAWSDMTLLYE</sequence>
<feature type="domain" description="MYND-type" evidence="6">
    <location>
        <begin position="131"/>
        <end position="179"/>
    </location>
</feature>
<evidence type="ECO:0000313" key="8">
    <source>
        <dbReference type="Proteomes" id="UP000304951"/>
    </source>
</evidence>
<dbReference type="AlphaFoldDB" id="A0A4S8SWT2"/>
<feature type="region of interest" description="Disordered" evidence="5">
    <location>
        <begin position="1"/>
        <end position="29"/>
    </location>
</feature>
<protein>
    <recommendedName>
        <fullName evidence="6">MYND-type domain-containing protein</fullName>
    </recommendedName>
</protein>
<evidence type="ECO:0000256" key="1">
    <source>
        <dbReference type="ARBA" id="ARBA00022723"/>
    </source>
</evidence>
<dbReference type="Gene3D" id="6.10.140.2220">
    <property type="match status" value="1"/>
</dbReference>
<reference evidence="7 8" key="1">
    <citation type="submission" date="2018-10" db="EMBL/GenBank/DDBJ databases">
        <title>Fifty Aureobasidium pullulans genomes reveal a recombining polyextremotolerant generalist.</title>
        <authorList>
            <person name="Gostincar C."/>
            <person name="Turk M."/>
            <person name="Zajc J."/>
            <person name="Gunde-Cimerman N."/>
        </authorList>
    </citation>
    <scope>NUCLEOTIDE SEQUENCE [LARGE SCALE GENOMIC DNA]</scope>
    <source>
        <strain evidence="7 8">EXF-11900</strain>
    </source>
</reference>
<comment type="caution">
    <text evidence="7">The sequence shown here is derived from an EMBL/GenBank/DDBJ whole genome shotgun (WGS) entry which is preliminary data.</text>
</comment>
<keyword evidence="2 4" id="KW-0863">Zinc-finger</keyword>
<proteinExistence type="predicted"/>
<evidence type="ECO:0000256" key="5">
    <source>
        <dbReference type="SAM" id="MobiDB-lite"/>
    </source>
</evidence>
<evidence type="ECO:0000259" key="6">
    <source>
        <dbReference type="PROSITE" id="PS50865"/>
    </source>
</evidence>
<evidence type="ECO:0000256" key="4">
    <source>
        <dbReference type="PROSITE-ProRule" id="PRU00134"/>
    </source>
</evidence>
<organism evidence="7 8">
    <name type="scientific">Aureobasidium pullulans</name>
    <name type="common">Black yeast</name>
    <name type="synonym">Pullularia pullulans</name>
    <dbReference type="NCBI Taxonomy" id="5580"/>
    <lineage>
        <taxon>Eukaryota</taxon>
        <taxon>Fungi</taxon>
        <taxon>Dikarya</taxon>
        <taxon>Ascomycota</taxon>
        <taxon>Pezizomycotina</taxon>
        <taxon>Dothideomycetes</taxon>
        <taxon>Dothideomycetidae</taxon>
        <taxon>Dothideales</taxon>
        <taxon>Saccotheciaceae</taxon>
        <taxon>Aureobasidium</taxon>
    </lineage>
</organism>
<gene>
    <name evidence="7" type="ORF">D6D28_01642</name>
</gene>
<keyword evidence="3" id="KW-0862">Zinc</keyword>
<dbReference type="GO" id="GO:0008270">
    <property type="term" value="F:zinc ion binding"/>
    <property type="evidence" value="ECO:0007669"/>
    <property type="project" value="UniProtKB-KW"/>
</dbReference>
<dbReference type="InterPro" id="IPR002893">
    <property type="entry name" value="Znf_MYND"/>
</dbReference>
<name>A0A4S8SWT2_AURPU</name>
<dbReference type="Pfam" id="PF01753">
    <property type="entry name" value="zf-MYND"/>
    <property type="match status" value="1"/>
</dbReference>
<dbReference type="Proteomes" id="UP000304951">
    <property type="component" value="Unassembled WGS sequence"/>
</dbReference>